<dbReference type="EMBL" id="FXWG01000003">
    <property type="protein sequence ID" value="SMQ74609.1"/>
    <property type="molecule type" value="Genomic_DNA"/>
</dbReference>
<dbReference type="Proteomes" id="UP000194420">
    <property type="component" value="Unassembled WGS sequence"/>
</dbReference>
<evidence type="ECO:0000313" key="2">
    <source>
        <dbReference type="EMBL" id="SMQ74609.1"/>
    </source>
</evidence>
<sequence length="99" mass="10984">MAWTSILAIFALFWVMSAFVMLPFGVKTHEELGVEKVPGQADSAPANFRPGRLVLRATGIAIVLTALYVLNYEYGWIGVDDINFFPDPPPLEDQLGDRD</sequence>
<keyword evidence="1" id="KW-0472">Membrane</keyword>
<evidence type="ECO:0000256" key="1">
    <source>
        <dbReference type="SAM" id="Phobius"/>
    </source>
</evidence>
<reference evidence="3" key="1">
    <citation type="submission" date="2017-04" db="EMBL/GenBank/DDBJ databases">
        <authorList>
            <person name="Varghese N."/>
            <person name="Submissions S."/>
        </authorList>
    </citation>
    <scope>NUCLEOTIDE SEQUENCE [LARGE SCALE GENOMIC DNA]</scope>
</reference>
<dbReference type="RefSeq" id="WP_086438635.1">
    <property type="nucleotide sequence ID" value="NZ_FXWG01000003.1"/>
</dbReference>
<feature type="transmembrane region" description="Helical" evidence="1">
    <location>
        <begin position="53"/>
        <end position="70"/>
    </location>
</feature>
<keyword evidence="3" id="KW-1185">Reference proteome</keyword>
<name>A0A1Y6FIT6_9SPHN</name>
<dbReference type="OrthoDB" id="9804637at2"/>
<accession>A0A1Y6FIT6</accession>
<dbReference type="AlphaFoldDB" id="A0A1Y6FIT6"/>
<dbReference type="InterPro" id="IPR009935">
    <property type="entry name" value="DUF1467"/>
</dbReference>
<dbReference type="Pfam" id="PF07330">
    <property type="entry name" value="DUF1467"/>
    <property type="match status" value="1"/>
</dbReference>
<proteinExistence type="predicted"/>
<keyword evidence="1" id="KW-1133">Transmembrane helix</keyword>
<feature type="transmembrane region" description="Helical" evidence="1">
    <location>
        <begin position="6"/>
        <end position="26"/>
    </location>
</feature>
<protein>
    <submittedName>
        <fullName evidence="2">Predicted secreted protein</fullName>
    </submittedName>
</protein>
<evidence type="ECO:0000313" key="3">
    <source>
        <dbReference type="Proteomes" id="UP000194420"/>
    </source>
</evidence>
<organism evidence="2 3">
    <name type="scientific">Altererythrobacter xiamenensis</name>
    <dbReference type="NCBI Taxonomy" id="1316679"/>
    <lineage>
        <taxon>Bacteria</taxon>
        <taxon>Pseudomonadati</taxon>
        <taxon>Pseudomonadota</taxon>
        <taxon>Alphaproteobacteria</taxon>
        <taxon>Sphingomonadales</taxon>
        <taxon>Erythrobacteraceae</taxon>
        <taxon>Altererythrobacter</taxon>
    </lineage>
</organism>
<gene>
    <name evidence="2" type="ORF">SAMN06297468_2799</name>
</gene>
<keyword evidence="1" id="KW-0812">Transmembrane</keyword>